<dbReference type="InterPro" id="IPR015915">
    <property type="entry name" value="Kelch-typ_b-propeller"/>
</dbReference>
<dbReference type="InterPro" id="IPR006652">
    <property type="entry name" value="Kelch_1"/>
</dbReference>
<evidence type="ECO:0000259" key="3">
    <source>
        <dbReference type="PROSITE" id="PS50097"/>
    </source>
</evidence>
<dbReference type="Gene3D" id="3.30.710.10">
    <property type="entry name" value="Potassium Channel Kv1.1, Chain A"/>
    <property type="match status" value="1"/>
</dbReference>
<dbReference type="Gene3D" id="1.25.40.420">
    <property type="match status" value="1"/>
</dbReference>
<dbReference type="SMART" id="SM00225">
    <property type="entry name" value="BTB"/>
    <property type="match status" value="1"/>
</dbReference>
<dbReference type="SUPFAM" id="SSF54695">
    <property type="entry name" value="POZ domain"/>
    <property type="match status" value="1"/>
</dbReference>
<name>A0A3Q3J932_MONAL</name>
<proteinExistence type="predicted"/>
<dbReference type="FunFam" id="1.25.40.420:FF:000001">
    <property type="entry name" value="Kelch-like family member 12"/>
    <property type="match status" value="1"/>
</dbReference>
<dbReference type="Ensembl" id="ENSMALT00000010190.1">
    <property type="protein sequence ID" value="ENSMALP00000009977.1"/>
    <property type="gene ID" value="ENSMALG00000007097.1"/>
</dbReference>
<dbReference type="SMART" id="SM00612">
    <property type="entry name" value="Kelch"/>
    <property type="match status" value="6"/>
</dbReference>
<dbReference type="InterPro" id="IPR047067">
    <property type="entry name" value="IPP_BACK"/>
</dbReference>
<dbReference type="STRING" id="43700.ENSMALP00000009977"/>
<dbReference type="Pfam" id="PF00651">
    <property type="entry name" value="BTB"/>
    <property type="match status" value="1"/>
</dbReference>
<evidence type="ECO:0000256" key="1">
    <source>
        <dbReference type="ARBA" id="ARBA00022441"/>
    </source>
</evidence>
<dbReference type="Pfam" id="PF07707">
    <property type="entry name" value="BACK"/>
    <property type="match status" value="1"/>
</dbReference>
<dbReference type="Pfam" id="PF24681">
    <property type="entry name" value="Kelch_KLHDC2_KLHL20_DRC7"/>
    <property type="match status" value="1"/>
</dbReference>
<dbReference type="InterPro" id="IPR011705">
    <property type="entry name" value="BACK"/>
</dbReference>
<evidence type="ECO:0000313" key="5">
    <source>
        <dbReference type="Proteomes" id="UP000261600"/>
    </source>
</evidence>
<evidence type="ECO:0000313" key="4">
    <source>
        <dbReference type="Ensembl" id="ENSMALP00000009977.1"/>
    </source>
</evidence>
<dbReference type="Gene3D" id="2.120.10.80">
    <property type="entry name" value="Kelch-type beta propeller"/>
    <property type="match status" value="2"/>
</dbReference>
<dbReference type="InterPro" id="IPR017096">
    <property type="entry name" value="BTB-kelch_protein"/>
</dbReference>
<dbReference type="InterPro" id="IPR030104">
    <property type="entry name" value="BTB_POZ_IPP"/>
</dbReference>
<dbReference type="PIRSF" id="PIRSF037037">
    <property type="entry name" value="Kelch-like_protein_gigaxonin"/>
    <property type="match status" value="1"/>
</dbReference>
<feature type="domain" description="BTB" evidence="3">
    <location>
        <begin position="52"/>
        <end position="119"/>
    </location>
</feature>
<sequence length="599" mass="66745">MCSISVSASPCCGGDAAAMATHGSEQALLASEHYARLILSQMNKMRLRADFCDVGLKVGSRVFRVHRLVLAASSPYFSALFSGGMREADKEEVQILGVETEVFQILLDFIYTGVIGVTVDNVQELMVAADMLQLNEVVSICGEFLKGHMDPSNCVGIFQFLEGIAYMDMLEFTENYIHVHFLEVCATDEFRGLSKDQLVRLLRSEELRIEDEYQVFTAAMDWVLQDVAKRKKHVVEVLEPVRFPLLSPQRLFKYIEGITDFSLRVALQTLLKEYTEVTKSPKENKMYSQLQPSKMRPRRKARKYLYAIGGYTRLQGGRWSDSRALSCVERFDTFNQYWTTVSSLHQARSGLGVAVLEGMIYVVGGEKDSMIFDCTERYDPVTKQWAAVASLNFPRCGVGICPCHGALYALGGWVGSEIGKTMERYDPEENKWEVIGSMAVPRYCFGCCELQGFIYVIGGINDEGMELRSAEVYDPISRRWSALPVMVTRRAYVGVACLNNCIYAVGGWNEALGALETVEKYCPEEEKWVEVAPMSTARAGVSVSAVNGLLYAVGGRATSRDFSAPVTVDSVEIYDPHLDTWTEVGNMITSRCDGGLAVL</sequence>
<dbReference type="InterPro" id="IPR000210">
    <property type="entry name" value="BTB/POZ_dom"/>
</dbReference>
<organism evidence="4 5">
    <name type="scientific">Monopterus albus</name>
    <name type="common">Swamp eel</name>
    <dbReference type="NCBI Taxonomy" id="43700"/>
    <lineage>
        <taxon>Eukaryota</taxon>
        <taxon>Metazoa</taxon>
        <taxon>Chordata</taxon>
        <taxon>Craniata</taxon>
        <taxon>Vertebrata</taxon>
        <taxon>Euteleostomi</taxon>
        <taxon>Actinopterygii</taxon>
        <taxon>Neopterygii</taxon>
        <taxon>Teleostei</taxon>
        <taxon>Neoteleostei</taxon>
        <taxon>Acanthomorphata</taxon>
        <taxon>Anabantaria</taxon>
        <taxon>Synbranchiformes</taxon>
        <taxon>Synbranchidae</taxon>
        <taxon>Monopterus</taxon>
    </lineage>
</organism>
<protein>
    <recommendedName>
        <fullName evidence="3">BTB domain-containing protein</fullName>
    </recommendedName>
</protein>
<dbReference type="OrthoDB" id="1022638at2759"/>
<dbReference type="Proteomes" id="UP000261600">
    <property type="component" value="Unplaced"/>
</dbReference>
<dbReference type="InterPro" id="IPR011333">
    <property type="entry name" value="SKP1/BTB/POZ_sf"/>
</dbReference>
<dbReference type="SUPFAM" id="SSF117281">
    <property type="entry name" value="Kelch motif"/>
    <property type="match status" value="2"/>
</dbReference>
<reference evidence="4" key="2">
    <citation type="submission" date="2025-09" db="UniProtKB">
        <authorList>
            <consortium name="Ensembl"/>
        </authorList>
    </citation>
    <scope>IDENTIFICATION</scope>
</reference>
<keyword evidence="2" id="KW-0677">Repeat</keyword>
<dbReference type="CDD" id="cd18466">
    <property type="entry name" value="BACK_KLHL27_IPP"/>
    <property type="match status" value="1"/>
</dbReference>
<keyword evidence="5" id="KW-1185">Reference proteome</keyword>
<dbReference type="AlphaFoldDB" id="A0A3Q3J932"/>
<dbReference type="SMART" id="SM00875">
    <property type="entry name" value="BACK"/>
    <property type="match status" value="1"/>
</dbReference>
<dbReference type="RefSeq" id="XP_020474023.1">
    <property type="nucleotide sequence ID" value="XM_020618367.1"/>
</dbReference>
<dbReference type="CDD" id="cd18256">
    <property type="entry name" value="BTB_POZ_KLHL27_IPP"/>
    <property type="match status" value="1"/>
</dbReference>
<dbReference type="PANTHER" id="PTHR24412:SF35">
    <property type="entry name" value="ACTIN-BINDING PROTEIN IPP"/>
    <property type="match status" value="1"/>
</dbReference>
<evidence type="ECO:0000256" key="2">
    <source>
        <dbReference type="ARBA" id="ARBA00022737"/>
    </source>
</evidence>
<reference evidence="4" key="1">
    <citation type="submission" date="2025-08" db="UniProtKB">
        <authorList>
            <consortium name="Ensembl"/>
        </authorList>
    </citation>
    <scope>IDENTIFICATION</scope>
</reference>
<dbReference type="GeneID" id="109970651"/>
<keyword evidence="1" id="KW-0880">Kelch repeat</keyword>
<dbReference type="PROSITE" id="PS50097">
    <property type="entry name" value="BTB"/>
    <property type="match status" value="1"/>
</dbReference>
<dbReference type="PANTHER" id="PTHR24412">
    <property type="entry name" value="KELCH PROTEIN"/>
    <property type="match status" value="1"/>
</dbReference>
<dbReference type="GO" id="GO:0003779">
    <property type="term" value="F:actin binding"/>
    <property type="evidence" value="ECO:0007669"/>
    <property type="project" value="InterPro"/>
</dbReference>
<dbReference type="Pfam" id="PF01344">
    <property type="entry name" value="Kelch_1"/>
    <property type="match status" value="1"/>
</dbReference>
<accession>A0A3Q3J932</accession>